<comment type="caution">
    <text evidence="1">The sequence shown here is derived from an EMBL/GenBank/DDBJ whole genome shotgun (WGS) entry which is preliminary data.</text>
</comment>
<evidence type="ECO:0000313" key="2">
    <source>
        <dbReference type="Proteomes" id="UP000220702"/>
    </source>
</evidence>
<accession>A0A9X6Y7B5</accession>
<dbReference type="Proteomes" id="UP000220702">
    <property type="component" value="Unassembled WGS sequence"/>
</dbReference>
<proteinExistence type="predicted"/>
<protein>
    <submittedName>
        <fullName evidence="1">Uncharacterized protein</fullName>
    </submittedName>
</protein>
<name>A0A9X6Y7B5_BACTU</name>
<gene>
    <name evidence="1" type="ORF">CON71_32750</name>
</gene>
<dbReference type="EMBL" id="NVNL01000106">
    <property type="protein sequence ID" value="PEA85939.1"/>
    <property type="molecule type" value="Genomic_DNA"/>
</dbReference>
<sequence>MDIKAIEEHVQAVRLAQKIGILGVYNDRIHVRYQLFEEFINEQGNLEVVKRDCSEYPFEATFTKNGLTYLSLHTEEEIKNIFGGNIDECITTK</sequence>
<dbReference type="AlphaFoldDB" id="A0A9X6Y7B5"/>
<organism evidence="1 2">
    <name type="scientific">Bacillus thuringiensis</name>
    <dbReference type="NCBI Taxonomy" id="1428"/>
    <lineage>
        <taxon>Bacteria</taxon>
        <taxon>Bacillati</taxon>
        <taxon>Bacillota</taxon>
        <taxon>Bacilli</taxon>
        <taxon>Bacillales</taxon>
        <taxon>Bacillaceae</taxon>
        <taxon>Bacillus</taxon>
        <taxon>Bacillus cereus group</taxon>
    </lineage>
</organism>
<dbReference type="RefSeq" id="WP_098902832.1">
    <property type="nucleotide sequence ID" value="NZ_NVNL01000106.1"/>
</dbReference>
<evidence type="ECO:0000313" key="1">
    <source>
        <dbReference type="EMBL" id="PEA85939.1"/>
    </source>
</evidence>
<reference evidence="1 2" key="1">
    <citation type="submission" date="2017-09" db="EMBL/GenBank/DDBJ databases">
        <title>Large-scale bioinformatics analysis of Bacillus genomes uncovers conserved roles of natural products in bacterial physiology.</title>
        <authorList>
            <consortium name="Agbiome Team Llc"/>
            <person name="Bleich R.M."/>
            <person name="Grubbs K.J."/>
            <person name="Santa Maria K.C."/>
            <person name="Allen S.E."/>
            <person name="Farag S."/>
            <person name="Shank E.A."/>
            <person name="Bowers A."/>
        </authorList>
    </citation>
    <scope>NUCLEOTIDE SEQUENCE [LARGE SCALE GENOMIC DNA]</scope>
    <source>
        <strain evidence="1 2">AFS089089</strain>
    </source>
</reference>